<gene>
    <name evidence="3" type="ORF">P0Y48_02020</name>
</gene>
<accession>A0AAJ5W3P1</accession>
<sequence length="147" mass="16186">MTARLGVVLMAAALALYIVLVAQRAWLLLASGEPIAIAMGASLLLLPVLGAWGLWRELRFGSRAQSLARRLEAEGGLPAEEIDVRESGRPDRTQADALFPAYRADVEAHPDDWRAWFRLGLAYDGAGDRRRARHAVRTAIALERSDR</sequence>
<keyword evidence="2" id="KW-0812">Transmembrane</keyword>
<keyword evidence="2" id="KW-1133">Transmembrane helix</keyword>
<dbReference type="InterPro" id="IPR011990">
    <property type="entry name" value="TPR-like_helical_dom_sf"/>
</dbReference>
<dbReference type="AlphaFoldDB" id="A0AAJ5W3P1"/>
<protein>
    <recommendedName>
        <fullName evidence="5">Tetratricopeptide repeat protein</fullName>
    </recommendedName>
</protein>
<proteinExistence type="predicted"/>
<evidence type="ECO:0008006" key="5">
    <source>
        <dbReference type="Google" id="ProtNLM"/>
    </source>
</evidence>
<name>A0AAJ5W3P1_9MICO</name>
<feature type="transmembrane region" description="Helical" evidence="2">
    <location>
        <begin position="34"/>
        <end position="55"/>
    </location>
</feature>
<evidence type="ECO:0000313" key="4">
    <source>
        <dbReference type="Proteomes" id="UP001213972"/>
    </source>
</evidence>
<keyword evidence="2" id="KW-0472">Membrane</keyword>
<dbReference type="EMBL" id="CP119321">
    <property type="protein sequence ID" value="WEK14012.1"/>
    <property type="molecule type" value="Genomic_DNA"/>
</dbReference>
<keyword evidence="1" id="KW-0802">TPR repeat</keyword>
<dbReference type="Gene3D" id="1.25.40.10">
    <property type="entry name" value="Tetratricopeptide repeat domain"/>
    <property type="match status" value="1"/>
</dbReference>
<dbReference type="InterPro" id="IPR019734">
    <property type="entry name" value="TPR_rpt"/>
</dbReference>
<organism evidence="3 4">
    <name type="scientific">Candidatus Microbacterium phytovorans</name>
    <dbReference type="NCBI Taxonomy" id="3121374"/>
    <lineage>
        <taxon>Bacteria</taxon>
        <taxon>Bacillati</taxon>
        <taxon>Actinomycetota</taxon>
        <taxon>Actinomycetes</taxon>
        <taxon>Micrococcales</taxon>
        <taxon>Microbacteriaceae</taxon>
        <taxon>Microbacterium</taxon>
    </lineage>
</organism>
<evidence type="ECO:0000256" key="2">
    <source>
        <dbReference type="SAM" id="Phobius"/>
    </source>
</evidence>
<dbReference type="SUPFAM" id="SSF48452">
    <property type="entry name" value="TPR-like"/>
    <property type="match status" value="1"/>
</dbReference>
<dbReference type="PROSITE" id="PS50005">
    <property type="entry name" value="TPR"/>
    <property type="match status" value="1"/>
</dbReference>
<dbReference type="Proteomes" id="UP001213972">
    <property type="component" value="Chromosome"/>
</dbReference>
<feature type="repeat" description="TPR" evidence="1">
    <location>
        <begin position="113"/>
        <end position="146"/>
    </location>
</feature>
<evidence type="ECO:0000256" key="1">
    <source>
        <dbReference type="PROSITE-ProRule" id="PRU00339"/>
    </source>
</evidence>
<reference evidence="3" key="1">
    <citation type="submission" date="2023-03" db="EMBL/GenBank/DDBJ databases">
        <title>Andean soil-derived lignocellulolytic bacterial consortium as a source of novel taxa and putative plastic-active enzymes.</title>
        <authorList>
            <person name="Diaz-Garcia L."/>
            <person name="Chuvochina M."/>
            <person name="Feuerriegel G."/>
            <person name="Bunk B."/>
            <person name="Sproer C."/>
            <person name="Streit W.R."/>
            <person name="Rodriguez L.M."/>
            <person name="Overmann J."/>
            <person name="Jimenez D.J."/>
        </authorList>
    </citation>
    <scope>NUCLEOTIDE SEQUENCE</scope>
    <source>
        <strain evidence="3">MAG 4610</strain>
    </source>
</reference>
<evidence type="ECO:0000313" key="3">
    <source>
        <dbReference type="EMBL" id="WEK14012.1"/>
    </source>
</evidence>